<dbReference type="Proteomes" id="UP001501725">
    <property type="component" value="Unassembled WGS sequence"/>
</dbReference>
<dbReference type="EMBL" id="BAABGY010000003">
    <property type="protein sequence ID" value="GAA4322930.1"/>
    <property type="molecule type" value="Genomic_DNA"/>
</dbReference>
<feature type="chain" id="PRO_5047163373" description="DUF3575 domain-containing protein" evidence="1">
    <location>
        <begin position="23"/>
        <end position="259"/>
    </location>
</feature>
<evidence type="ECO:0008006" key="4">
    <source>
        <dbReference type="Google" id="ProtNLM"/>
    </source>
</evidence>
<evidence type="ECO:0000313" key="2">
    <source>
        <dbReference type="EMBL" id="GAA4322930.1"/>
    </source>
</evidence>
<reference evidence="3" key="1">
    <citation type="journal article" date="2019" name="Int. J. Syst. Evol. Microbiol.">
        <title>The Global Catalogue of Microorganisms (GCM) 10K type strain sequencing project: providing services to taxonomists for standard genome sequencing and annotation.</title>
        <authorList>
            <consortium name="The Broad Institute Genomics Platform"/>
            <consortium name="The Broad Institute Genome Sequencing Center for Infectious Disease"/>
            <person name="Wu L."/>
            <person name="Ma J."/>
        </authorList>
    </citation>
    <scope>NUCLEOTIDE SEQUENCE [LARGE SCALE GENOMIC DNA]</scope>
    <source>
        <strain evidence="3">JCM 17919</strain>
    </source>
</reference>
<feature type="signal peptide" evidence="1">
    <location>
        <begin position="1"/>
        <end position="22"/>
    </location>
</feature>
<keyword evidence="3" id="KW-1185">Reference proteome</keyword>
<keyword evidence="1" id="KW-0732">Signal</keyword>
<proteinExistence type="predicted"/>
<organism evidence="2 3">
    <name type="scientific">Flaviaesturariibacter amylovorans</name>
    <dbReference type="NCBI Taxonomy" id="1084520"/>
    <lineage>
        <taxon>Bacteria</taxon>
        <taxon>Pseudomonadati</taxon>
        <taxon>Bacteroidota</taxon>
        <taxon>Chitinophagia</taxon>
        <taxon>Chitinophagales</taxon>
        <taxon>Chitinophagaceae</taxon>
        <taxon>Flaviaestuariibacter</taxon>
    </lineage>
</organism>
<evidence type="ECO:0000256" key="1">
    <source>
        <dbReference type="SAM" id="SignalP"/>
    </source>
</evidence>
<protein>
    <recommendedName>
        <fullName evidence="4">DUF3575 domain-containing protein</fullName>
    </recommendedName>
</protein>
<gene>
    <name evidence="2" type="ORF">GCM10023184_09520</name>
</gene>
<evidence type="ECO:0000313" key="3">
    <source>
        <dbReference type="Proteomes" id="UP001501725"/>
    </source>
</evidence>
<comment type="caution">
    <text evidence="2">The sequence shown here is derived from an EMBL/GenBank/DDBJ whole genome shotgun (WGS) entry which is preliminary data.</text>
</comment>
<accession>A0ABP8GEN5</accession>
<name>A0ABP8GEN5_9BACT</name>
<sequence length="259" mass="28877">MKHMRSAILFSSFLLFGSGSFAQDGYRPDTSTGNAPDTSRGQRMTFKWAPTGLLLGSLTLQGEYHFTKRSSLIANIGLPLQAKHSLSYVGQSADFRMKATSFLAGYRRYFSRRRPMAGLYLEPYFKYVHHTSEGEGQAVLDGRATTVSFINNYNAFGLGVQLGAQFRIGKRAVIDLFFLGPEINSASDRFSAREQNFNRPWTGDEGQKAKRDVLEFIDQFPFINNRVNVVVEEQSRTVRASFRGALPGFRAGVSLGVAL</sequence>